<protein>
    <recommendedName>
        <fullName evidence="5">ApeA N-terminal domain-containing protein</fullName>
    </recommendedName>
</protein>
<dbReference type="AlphaFoldDB" id="A0A1M7N768"/>
<dbReference type="STRING" id="1120996.SAMN02746066_04273"/>
<dbReference type="EMBL" id="FRCP01000025">
    <property type="protein sequence ID" value="SHM99297.1"/>
    <property type="molecule type" value="Genomic_DNA"/>
</dbReference>
<dbReference type="Pfam" id="PF18862">
    <property type="entry name" value="ApeA_NTD1"/>
    <property type="match status" value="1"/>
</dbReference>
<evidence type="ECO:0000259" key="2">
    <source>
        <dbReference type="Pfam" id="PF18862"/>
    </source>
</evidence>
<name>A0A1M7N768_9FIRM</name>
<dbReference type="OrthoDB" id="2067802at2"/>
<feature type="domain" description="ApeA N-terminal" evidence="2">
    <location>
        <begin position="20"/>
        <end position="277"/>
    </location>
</feature>
<dbReference type="Proteomes" id="UP000184038">
    <property type="component" value="Unassembled WGS sequence"/>
</dbReference>
<sequence>MKMQNNTIYGCRVVKIDGIDVNFLSELSIDETYTTKIIIKDVERNCYSLIKDKEKVVIIMKIDGEYLTVITSYLLEKSFRHCNNRDLETGITLSYRSSTLLVGYVPKAGVEIAFDGFSCEITECIEMLGLYPFVIENKDNYLSKIDMNISGDVKYKFAGRGFSCFVAPIIKKKREGMNISMYGKIQFDDGSEKSLDEIKQLLRKVILFFEILSGETITVLEAYLNLKNSSFEYIGASNFSKSELSHMNNWIDTRSYLRKSLFKASDFGQSIEQAIDKFLILEQENNLAFKAYKQILLDEEINLNTYNKFLKIMQVVEGYQRAKVDEEEQRRFDEQKDRIISILETNDQNFVKKYTTYNGQNFRKCLNTFTYDSMKLISDISKTKARDTSKEVIDRIINDRDVYTHASKELEPQLTSDEMSVINYCYKTFFRILILSNMGMETSIIRKRLFFERRFRDYYEKIFGIEIESYDLEDNMGEFDSAMWGYDV</sequence>
<dbReference type="Pfam" id="PF18739">
    <property type="entry name" value="HEPN_Apea"/>
    <property type="match status" value="1"/>
</dbReference>
<evidence type="ECO:0000259" key="1">
    <source>
        <dbReference type="Pfam" id="PF18739"/>
    </source>
</evidence>
<evidence type="ECO:0000313" key="4">
    <source>
        <dbReference type="Proteomes" id="UP000184038"/>
    </source>
</evidence>
<accession>A0A1M7N768</accession>
<gene>
    <name evidence="3" type="ORF">SAMN02746066_04273</name>
</gene>
<proteinExistence type="predicted"/>
<evidence type="ECO:0000313" key="3">
    <source>
        <dbReference type="EMBL" id="SHM99297.1"/>
    </source>
</evidence>
<organism evidence="3 4">
    <name type="scientific">Anaerosporobacter mobilis DSM 15930</name>
    <dbReference type="NCBI Taxonomy" id="1120996"/>
    <lineage>
        <taxon>Bacteria</taxon>
        <taxon>Bacillati</taxon>
        <taxon>Bacillota</taxon>
        <taxon>Clostridia</taxon>
        <taxon>Lachnospirales</taxon>
        <taxon>Lachnospiraceae</taxon>
        <taxon>Anaerosporobacter</taxon>
    </lineage>
</organism>
<keyword evidence="4" id="KW-1185">Reference proteome</keyword>
<reference evidence="3 4" key="1">
    <citation type="submission" date="2016-11" db="EMBL/GenBank/DDBJ databases">
        <authorList>
            <person name="Jaros S."/>
            <person name="Januszkiewicz K."/>
            <person name="Wedrychowicz H."/>
        </authorList>
    </citation>
    <scope>NUCLEOTIDE SEQUENCE [LARGE SCALE GENOMIC DNA]</scope>
    <source>
        <strain evidence="3 4">DSM 15930</strain>
    </source>
</reference>
<dbReference type="InterPro" id="IPR041229">
    <property type="entry name" value="HEPN_Apea"/>
</dbReference>
<dbReference type="InterPro" id="IPR041223">
    <property type="entry name" value="ApeA_NTD"/>
</dbReference>
<feature type="domain" description="Apea-like HEPN" evidence="1">
    <location>
        <begin position="310"/>
        <end position="442"/>
    </location>
</feature>
<evidence type="ECO:0008006" key="5">
    <source>
        <dbReference type="Google" id="ProtNLM"/>
    </source>
</evidence>